<dbReference type="InterPro" id="IPR017985">
    <property type="entry name" value="MeTrfase_CN4_CS"/>
</dbReference>
<accession>A0A1D7UY68</accession>
<dbReference type="RefSeq" id="WP_069607719.1">
    <property type="nucleotide sequence ID" value="NZ_CP015217.1"/>
</dbReference>
<keyword evidence="11" id="KW-1185">Reference proteome</keyword>
<evidence type="ECO:0000256" key="7">
    <source>
        <dbReference type="ARBA" id="ARBA00049120"/>
    </source>
</evidence>
<dbReference type="EC" id="2.1.1.-" evidence="8"/>
<evidence type="ECO:0000256" key="5">
    <source>
        <dbReference type="ARBA" id="ARBA00022747"/>
    </source>
</evidence>
<dbReference type="Gene3D" id="3.40.50.150">
    <property type="entry name" value="Vaccinia Virus protein VP39"/>
    <property type="match status" value="1"/>
</dbReference>
<dbReference type="SUPFAM" id="SSF53335">
    <property type="entry name" value="S-adenosyl-L-methionine-dependent methyltransferases"/>
    <property type="match status" value="1"/>
</dbReference>
<dbReference type="InterPro" id="IPR001091">
    <property type="entry name" value="RM_Methyltransferase"/>
</dbReference>
<keyword evidence="6" id="KW-0238">DNA-binding</keyword>
<dbReference type="GO" id="GO:0015667">
    <property type="term" value="F:site-specific DNA-methyltransferase (cytosine-N4-specific) activity"/>
    <property type="evidence" value="ECO:0007669"/>
    <property type="project" value="UniProtKB-EC"/>
</dbReference>
<dbReference type="GO" id="GO:0008170">
    <property type="term" value="F:N-methyltransferase activity"/>
    <property type="evidence" value="ECO:0007669"/>
    <property type="project" value="InterPro"/>
</dbReference>
<evidence type="ECO:0000256" key="6">
    <source>
        <dbReference type="ARBA" id="ARBA00023125"/>
    </source>
</evidence>
<dbReference type="OrthoDB" id="9773571at2"/>
<dbReference type="Pfam" id="PF01555">
    <property type="entry name" value="N6_N4_Mtase"/>
    <property type="match status" value="1"/>
</dbReference>
<sequence length="363" mass="41605">MKRTIHQILNRDSREPFPIDSETVDLILTSPPYPMIEMWDELFFGFSDEIRENISTNPNLSFEGMHLELDKVWKESFRVLKDGGFFVVNIGDATRKVDSGFQIFMNHARVIQSCNSFGFQSLPGILWRKQTNSPNKFMGSGMLPSGAYVTLEHEHILIFRKGNKRKFPSKPEKLARAQSAFFWEERNLWFSDLWDFKGKKQGLDSQAGRERSAAYPLELANRIIRMYSLKGDLVLDPFLGTGTSTLAAIGNCRNSIGFDLDSNLLQNPFQNLSLLPEELNQISEKRKSNHDLFVKSRLEEGKSFLHFNQSLQSPVVTNQEKFLTLERITEIKRNVEDQIEVEYSPLFQAVAPPQLEPAPAVQP</sequence>
<dbReference type="EMBL" id="CP015217">
    <property type="protein sequence ID" value="AOP34494.1"/>
    <property type="molecule type" value="Genomic_DNA"/>
</dbReference>
<dbReference type="GO" id="GO:0003677">
    <property type="term" value="F:DNA binding"/>
    <property type="evidence" value="ECO:0007669"/>
    <property type="project" value="UniProtKB-KW"/>
</dbReference>
<keyword evidence="2 10" id="KW-0489">Methyltransferase</keyword>
<dbReference type="PROSITE" id="PS00093">
    <property type="entry name" value="N4_MTASE"/>
    <property type="match status" value="1"/>
</dbReference>
<dbReference type="InterPro" id="IPR002941">
    <property type="entry name" value="DNA_methylase_N4/N6"/>
</dbReference>
<feature type="domain" description="DNA methylase N-4/N-6" evidence="9">
    <location>
        <begin position="24"/>
        <end position="264"/>
    </location>
</feature>
<reference evidence="10 11" key="1">
    <citation type="submission" date="2016-04" db="EMBL/GenBank/DDBJ databases">
        <title>Complete genome seqeunce of Leptospira alstonii serovar Room22.</title>
        <authorList>
            <person name="Nally J.E."/>
            <person name="Bayles D.O."/>
            <person name="Hurley D."/>
            <person name="Fanning S."/>
            <person name="McMahon B.J."/>
            <person name="Arent Z."/>
        </authorList>
    </citation>
    <scope>NUCLEOTIDE SEQUENCE [LARGE SCALE GENOMIC DNA]</scope>
    <source>
        <strain evidence="10 11">GWTS #1</strain>
    </source>
</reference>
<evidence type="ECO:0000313" key="11">
    <source>
        <dbReference type="Proteomes" id="UP000094197"/>
    </source>
</evidence>
<protein>
    <recommendedName>
        <fullName evidence="8">Methyltransferase</fullName>
        <ecNumber evidence="8">2.1.1.-</ecNumber>
    </recommendedName>
</protein>
<dbReference type="Proteomes" id="UP000094197">
    <property type="component" value="Chromosome 1"/>
</dbReference>
<dbReference type="AlphaFoldDB" id="A0A1D7UY68"/>
<evidence type="ECO:0000256" key="1">
    <source>
        <dbReference type="ARBA" id="ARBA00010203"/>
    </source>
</evidence>
<dbReference type="GO" id="GO:0032259">
    <property type="term" value="P:methylation"/>
    <property type="evidence" value="ECO:0007669"/>
    <property type="project" value="UniProtKB-KW"/>
</dbReference>
<name>A0A1D7UY68_9LEPT</name>
<keyword evidence="4" id="KW-0949">S-adenosyl-L-methionine</keyword>
<dbReference type="KEGG" id="laj:A0128_11930"/>
<evidence type="ECO:0000256" key="2">
    <source>
        <dbReference type="ARBA" id="ARBA00022603"/>
    </source>
</evidence>
<evidence type="ECO:0000313" key="10">
    <source>
        <dbReference type="EMBL" id="AOP34494.1"/>
    </source>
</evidence>
<dbReference type="InterPro" id="IPR029063">
    <property type="entry name" value="SAM-dependent_MTases_sf"/>
</dbReference>
<comment type="similarity">
    <text evidence="1">Belongs to the N(4)/N(6)-methyltransferase family. N(4) subfamily.</text>
</comment>
<evidence type="ECO:0000259" key="9">
    <source>
        <dbReference type="Pfam" id="PF01555"/>
    </source>
</evidence>
<evidence type="ECO:0000256" key="8">
    <source>
        <dbReference type="RuleBase" id="RU362026"/>
    </source>
</evidence>
<gene>
    <name evidence="10" type="ORF">A0128_11930</name>
</gene>
<keyword evidence="3" id="KW-0808">Transferase</keyword>
<evidence type="ECO:0000256" key="3">
    <source>
        <dbReference type="ARBA" id="ARBA00022679"/>
    </source>
</evidence>
<keyword evidence="5" id="KW-0680">Restriction system</keyword>
<dbReference type="PRINTS" id="PR00508">
    <property type="entry name" value="S21N4MTFRASE"/>
</dbReference>
<dbReference type="REBASE" id="158522">
    <property type="entry name" value="M.LalTS1ORF11930P"/>
</dbReference>
<organism evidence="10 11">
    <name type="scientific">Leptospira tipperaryensis</name>
    <dbReference type="NCBI Taxonomy" id="2564040"/>
    <lineage>
        <taxon>Bacteria</taxon>
        <taxon>Pseudomonadati</taxon>
        <taxon>Spirochaetota</taxon>
        <taxon>Spirochaetia</taxon>
        <taxon>Leptospirales</taxon>
        <taxon>Leptospiraceae</taxon>
        <taxon>Leptospira</taxon>
    </lineage>
</organism>
<dbReference type="GO" id="GO:0009307">
    <property type="term" value="P:DNA restriction-modification system"/>
    <property type="evidence" value="ECO:0007669"/>
    <property type="project" value="UniProtKB-KW"/>
</dbReference>
<proteinExistence type="inferred from homology"/>
<evidence type="ECO:0000256" key="4">
    <source>
        <dbReference type="ARBA" id="ARBA00022691"/>
    </source>
</evidence>
<comment type="catalytic activity">
    <reaction evidence="7">
        <text>a 2'-deoxycytidine in DNA + S-adenosyl-L-methionine = an N(4)-methyl-2'-deoxycytidine in DNA + S-adenosyl-L-homocysteine + H(+)</text>
        <dbReference type="Rhea" id="RHEA:16857"/>
        <dbReference type="Rhea" id="RHEA-COMP:11369"/>
        <dbReference type="Rhea" id="RHEA-COMP:13674"/>
        <dbReference type="ChEBI" id="CHEBI:15378"/>
        <dbReference type="ChEBI" id="CHEBI:57856"/>
        <dbReference type="ChEBI" id="CHEBI:59789"/>
        <dbReference type="ChEBI" id="CHEBI:85452"/>
        <dbReference type="ChEBI" id="CHEBI:137933"/>
        <dbReference type="EC" id="2.1.1.113"/>
    </reaction>
</comment>